<evidence type="ECO:0000313" key="4">
    <source>
        <dbReference type="Proteomes" id="UP000264820"/>
    </source>
</evidence>
<feature type="transmembrane region" description="Helical" evidence="2">
    <location>
        <begin position="71"/>
        <end position="92"/>
    </location>
</feature>
<feature type="transmembrane region" description="Helical" evidence="2">
    <location>
        <begin position="277"/>
        <end position="296"/>
    </location>
</feature>
<dbReference type="Ensembl" id="ENSHCOT00000000773.1">
    <property type="protein sequence ID" value="ENSHCOP00000022553.1"/>
    <property type="gene ID" value="ENSHCOG00000010433.1"/>
</dbReference>
<dbReference type="SUPFAM" id="SSF103473">
    <property type="entry name" value="MFS general substrate transporter"/>
    <property type="match status" value="1"/>
</dbReference>
<reference evidence="3" key="1">
    <citation type="submission" date="2025-08" db="UniProtKB">
        <authorList>
            <consortium name="Ensembl"/>
        </authorList>
    </citation>
    <scope>IDENTIFICATION</scope>
</reference>
<dbReference type="GeneTree" id="ENSGT00940000157622"/>
<proteinExistence type="predicted"/>
<evidence type="ECO:0000256" key="1">
    <source>
        <dbReference type="ARBA" id="ARBA00004141"/>
    </source>
</evidence>
<protein>
    <submittedName>
        <fullName evidence="3">Solute carrier family 43 member 3b</fullName>
    </submittedName>
</protein>
<keyword evidence="2" id="KW-1133">Transmembrane helix</keyword>
<feature type="transmembrane region" description="Helical" evidence="2">
    <location>
        <begin position="12"/>
        <end position="33"/>
    </location>
</feature>
<keyword evidence="4" id="KW-1185">Reference proteome</keyword>
<dbReference type="AlphaFoldDB" id="A0A3Q2Z902"/>
<sequence length="496" mass="54905">MLLRLKLFQVQRGLCFITGMVECLFFAGIIFGWPSLEFLLKSQGFFGSFCVNATNSDGSQFQDCRGQDEQFSLVFTIASFMNNFLTFLNGVIFDRFGTLVARLFGLALHTGGILMLAFATPALSMMLYPALSFIAVGGMMLLLTNMQAANLFGAHRSTIITVYNGAFDSSSGVFLIVKVRLSGRDAFWQMLIFINDDLHFVATAHVSGRHPPEGQLPVPGRRQHPSHAQDHLPKNLVCAIMNYSNTLQKKTKQTCLSILSALSSSDKTFRECVLSKFFFLVLLWLSVIQLRHYLFIGTLNPMLERLADGDASVVSQYINAFAFCQMCGLLVAPINGLIMDRHKRKPPVAGMSEQEADLNSAVVSFFLTSLMALVFSICASIPVLPLQYFTFVMQMINYSFLYGGMATFVTVAFPPCHFGKLYGLIFALSAVFSLLQYACFAVVEEVLDGDPLYVNIALTVLILSSFSHPLSVFLHCRALASQRAKVNTMADMNIVT</sequence>
<keyword evidence="2" id="KW-0812">Transmembrane</keyword>
<dbReference type="GO" id="GO:0016020">
    <property type="term" value="C:membrane"/>
    <property type="evidence" value="ECO:0007669"/>
    <property type="project" value="UniProtKB-SubCell"/>
</dbReference>
<dbReference type="InterPro" id="IPR036259">
    <property type="entry name" value="MFS_trans_sf"/>
</dbReference>
<feature type="transmembrane region" description="Helical" evidence="2">
    <location>
        <begin position="358"/>
        <end position="383"/>
    </location>
</feature>
<feature type="transmembrane region" description="Helical" evidence="2">
    <location>
        <begin position="99"/>
        <end position="119"/>
    </location>
</feature>
<dbReference type="Proteomes" id="UP000264820">
    <property type="component" value="Unplaced"/>
</dbReference>
<keyword evidence="2" id="KW-0472">Membrane</keyword>
<organism evidence="3 4">
    <name type="scientific">Hippocampus comes</name>
    <name type="common">Tiger tail seahorse</name>
    <dbReference type="NCBI Taxonomy" id="109280"/>
    <lineage>
        <taxon>Eukaryota</taxon>
        <taxon>Metazoa</taxon>
        <taxon>Chordata</taxon>
        <taxon>Craniata</taxon>
        <taxon>Vertebrata</taxon>
        <taxon>Euteleostomi</taxon>
        <taxon>Actinopterygii</taxon>
        <taxon>Neopterygii</taxon>
        <taxon>Teleostei</taxon>
        <taxon>Neoteleostei</taxon>
        <taxon>Acanthomorphata</taxon>
        <taxon>Syngnathiaria</taxon>
        <taxon>Syngnathiformes</taxon>
        <taxon>Syngnathoidei</taxon>
        <taxon>Syngnathidae</taxon>
        <taxon>Hippocampus</taxon>
    </lineage>
</organism>
<dbReference type="OMA" id="RMSFDAF"/>
<feature type="transmembrane region" description="Helical" evidence="2">
    <location>
        <begin position="455"/>
        <end position="476"/>
    </location>
</feature>
<evidence type="ECO:0000313" key="3">
    <source>
        <dbReference type="Ensembl" id="ENSHCOP00000022553.1"/>
    </source>
</evidence>
<feature type="transmembrane region" description="Helical" evidence="2">
    <location>
        <begin position="395"/>
        <end position="414"/>
    </location>
</feature>
<comment type="subcellular location">
    <subcellularLocation>
        <location evidence="1">Membrane</location>
        <topology evidence="1">Multi-pass membrane protein</topology>
    </subcellularLocation>
</comment>
<reference evidence="3" key="2">
    <citation type="submission" date="2025-09" db="UniProtKB">
        <authorList>
            <consortium name="Ensembl"/>
        </authorList>
    </citation>
    <scope>IDENTIFICATION</scope>
</reference>
<feature type="transmembrane region" description="Helical" evidence="2">
    <location>
        <begin position="125"/>
        <end position="143"/>
    </location>
</feature>
<evidence type="ECO:0000256" key="2">
    <source>
        <dbReference type="SAM" id="Phobius"/>
    </source>
</evidence>
<dbReference type="Gene3D" id="1.20.1250.20">
    <property type="entry name" value="MFS general substrate transporter like domains"/>
    <property type="match status" value="1"/>
</dbReference>
<accession>A0A3Q2Z902</accession>
<dbReference type="PANTHER" id="PTHR20765:SF1">
    <property type="entry name" value="EQUILIBRATIVE NUCLEOBASE TRANSPORTER 1"/>
    <property type="match status" value="1"/>
</dbReference>
<feature type="transmembrane region" description="Helical" evidence="2">
    <location>
        <begin position="421"/>
        <end position="443"/>
    </location>
</feature>
<feature type="transmembrane region" description="Helical" evidence="2">
    <location>
        <begin position="316"/>
        <end position="338"/>
    </location>
</feature>
<name>A0A3Q2Z902_HIPCM</name>
<dbReference type="InterPro" id="IPR027197">
    <property type="entry name" value="SLC43A3"/>
</dbReference>
<dbReference type="PANTHER" id="PTHR20765">
    <property type="entry name" value="SOLUTE CARRIER FAMILY 43 MEMBER 3-RELATED"/>
    <property type="match status" value="1"/>
</dbReference>